<dbReference type="RefSeq" id="WP_088560653.1">
    <property type="nucleotide sequence ID" value="NZ_FYEH01000004.1"/>
</dbReference>
<feature type="domain" description="Pyrrolo-quinoline quinone repeat" evidence="2">
    <location>
        <begin position="122"/>
        <end position="358"/>
    </location>
</feature>
<dbReference type="PANTHER" id="PTHR34512:SF30">
    <property type="entry name" value="OUTER MEMBRANE PROTEIN ASSEMBLY FACTOR BAMB"/>
    <property type="match status" value="1"/>
</dbReference>
<evidence type="ECO:0000313" key="3">
    <source>
        <dbReference type="EMBL" id="SNB64228.1"/>
    </source>
</evidence>
<dbReference type="InterPro" id="IPR002372">
    <property type="entry name" value="PQQ_rpt_dom"/>
</dbReference>
<dbReference type="SUPFAM" id="SSF50998">
    <property type="entry name" value="Quinoprotein alcohol dehydrogenase-like"/>
    <property type="match status" value="1"/>
</dbReference>
<keyword evidence="4" id="KW-1185">Reference proteome</keyword>
<dbReference type="Gene3D" id="2.130.10.10">
    <property type="entry name" value="YVTN repeat-like/Quinoprotein amine dehydrogenase"/>
    <property type="match status" value="1"/>
</dbReference>
<proteinExistence type="predicted"/>
<organism evidence="3 4">
    <name type="scientific">Arboricoccus pini</name>
    <dbReference type="NCBI Taxonomy" id="1963835"/>
    <lineage>
        <taxon>Bacteria</taxon>
        <taxon>Pseudomonadati</taxon>
        <taxon>Pseudomonadota</taxon>
        <taxon>Alphaproteobacteria</taxon>
        <taxon>Geminicoccales</taxon>
        <taxon>Geminicoccaceae</taxon>
        <taxon>Arboricoccus</taxon>
    </lineage>
</organism>
<reference evidence="3 4" key="1">
    <citation type="submission" date="2017-06" db="EMBL/GenBank/DDBJ databases">
        <authorList>
            <person name="Kim H.J."/>
            <person name="Triplett B.A."/>
        </authorList>
    </citation>
    <scope>NUCLEOTIDE SEQUENCE [LARGE SCALE GENOMIC DNA]</scope>
    <source>
        <strain evidence="3 4">B29T1</strain>
    </source>
</reference>
<dbReference type="InterPro" id="IPR018391">
    <property type="entry name" value="PQQ_b-propeller_rpt"/>
</dbReference>
<sequence length="439" mass="45453">MPSRRRLLLATAAALPLGACGWLGQDEGPPLPGVRKSVLMTTPGPVADVAAAGVSIDLPAPNAQPEWPQAFANLAHVTGRAAGTGTLSEAWSTSIGASASSSYPLLGSLVAAQGRIFGVDSEGRVTALDGSSGKEIWSQHISRLGDSDRVAGGAAAYDNGLLFVTYGNGWVVALDANDGKEVWRRQLNSPLRSAPTAAPGNVLVRTADNQLYSLNPTTGELRWRHAGAFEQAGILGGSPAAVLGTTVIVAYSSGEVFALLLDDGRELWTETVLGGRSILALDTITDITAAPVIADGTVYIAGGAGEMAALMLDRGTRVWDNQISSLETPALAGNVLYVITEAGELVCLLRQSGAVRWVQHIATQAGLTKLPSNTSWTGPLLVGDSLIVAGSSGDVLSFSPNDGSFQQHYAGGTPIRQPPIVANGTVYVLDDKSRVTALR</sequence>
<gene>
    <name evidence="3" type="ORF">SAMN07250955_10453</name>
</gene>
<evidence type="ECO:0000256" key="1">
    <source>
        <dbReference type="SAM" id="SignalP"/>
    </source>
</evidence>
<dbReference type="AlphaFoldDB" id="A0A212QWU8"/>
<feature type="signal peptide" evidence="1">
    <location>
        <begin position="1"/>
        <end position="21"/>
    </location>
</feature>
<evidence type="ECO:0000259" key="2">
    <source>
        <dbReference type="Pfam" id="PF13360"/>
    </source>
</evidence>
<protein>
    <submittedName>
        <fullName evidence="3">PQQ-like domain-containing protein</fullName>
    </submittedName>
</protein>
<evidence type="ECO:0000313" key="4">
    <source>
        <dbReference type="Proteomes" id="UP000197065"/>
    </source>
</evidence>
<dbReference type="SMART" id="SM00564">
    <property type="entry name" value="PQQ"/>
    <property type="match status" value="6"/>
</dbReference>
<dbReference type="InterPro" id="IPR011047">
    <property type="entry name" value="Quinoprotein_ADH-like_sf"/>
</dbReference>
<name>A0A212QWU8_9PROT</name>
<dbReference type="Proteomes" id="UP000197065">
    <property type="component" value="Unassembled WGS sequence"/>
</dbReference>
<feature type="chain" id="PRO_5012103527" evidence="1">
    <location>
        <begin position="22"/>
        <end position="439"/>
    </location>
</feature>
<dbReference type="PANTHER" id="PTHR34512">
    <property type="entry name" value="CELL SURFACE PROTEIN"/>
    <property type="match status" value="1"/>
</dbReference>
<keyword evidence="1" id="KW-0732">Signal</keyword>
<dbReference type="OrthoDB" id="5290752at2"/>
<dbReference type="EMBL" id="FYEH01000004">
    <property type="protein sequence ID" value="SNB64228.1"/>
    <property type="molecule type" value="Genomic_DNA"/>
</dbReference>
<accession>A0A212QWU8</accession>
<dbReference type="InterPro" id="IPR015943">
    <property type="entry name" value="WD40/YVTN_repeat-like_dom_sf"/>
</dbReference>
<dbReference type="Pfam" id="PF13360">
    <property type="entry name" value="PQQ_2"/>
    <property type="match status" value="1"/>
</dbReference>